<evidence type="ECO:0000256" key="3">
    <source>
        <dbReference type="ARBA" id="ARBA00023163"/>
    </source>
</evidence>
<evidence type="ECO:0000256" key="1">
    <source>
        <dbReference type="ARBA" id="ARBA00004123"/>
    </source>
</evidence>
<dbReference type="Pfam" id="PF00010">
    <property type="entry name" value="HLH"/>
    <property type="match status" value="1"/>
</dbReference>
<dbReference type="SUPFAM" id="SSF47459">
    <property type="entry name" value="HLH, helix-loop-helix DNA-binding domain"/>
    <property type="match status" value="1"/>
</dbReference>
<evidence type="ECO:0000313" key="6">
    <source>
        <dbReference type="EMBL" id="KAJ0206813.1"/>
    </source>
</evidence>
<evidence type="ECO:0000313" key="7">
    <source>
        <dbReference type="Proteomes" id="UP000235145"/>
    </source>
</evidence>
<dbReference type="InterPro" id="IPR011598">
    <property type="entry name" value="bHLH_dom"/>
</dbReference>
<dbReference type="PANTHER" id="PTHR48462">
    <property type="entry name" value="PROTEIN, PUTATIVE-RELATED"/>
    <property type="match status" value="1"/>
</dbReference>
<proteinExistence type="predicted"/>
<evidence type="ECO:0000256" key="4">
    <source>
        <dbReference type="ARBA" id="ARBA00023242"/>
    </source>
</evidence>
<reference evidence="6 7" key="1">
    <citation type="journal article" date="2017" name="Nat. Commun.">
        <title>Genome assembly with in vitro proximity ligation data and whole-genome triplication in lettuce.</title>
        <authorList>
            <person name="Reyes-Chin-Wo S."/>
            <person name="Wang Z."/>
            <person name="Yang X."/>
            <person name="Kozik A."/>
            <person name="Arikit S."/>
            <person name="Song C."/>
            <person name="Xia L."/>
            <person name="Froenicke L."/>
            <person name="Lavelle D.O."/>
            <person name="Truco M.J."/>
            <person name="Xia R."/>
            <person name="Zhu S."/>
            <person name="Xu C."/>
            <person name="Xu H."/>
            <person name="Xu X."/>
            <person name="Cox K."/>
            <person name="Korf I."/>
            <person name="Meyers B.C."/>
            <person name="Michelmore R.W."/>
        </authorList>
    </citation>
    <scope>NUCLEOTIDE SEQUENCE [LARGE SCALE GENOMIC DNA]</scope>
    <source>
        <strain evidence="7">cv. Salinas</strain>
        <tissue evidence="6">Seedlings</tissue>
    </source>
</reference>
<gene>
    <name evidence="6" type="ORF">LSAT_V11C500248010</name>
</gene>
<organism evidence="6 7">
    <name type="scientific">Lactuca sativa</name>
    <name type="common">Garden lettuce</name>
    <dbReference type="NCBI Taxonomy" id="4236"/>
    <lineage>
        <taxon>Eukaryota</taxon>
        <taxon>Viridiplantae</taxon>
        <taxon>Streptophyta</taxon>
        <taxon>Embryophyta</taxon>
        <taxon>Tracheophyta</taxon>
        <taxon>Spermatophyta</taxon>
        <taxon>Magnoliopsida</taxon>
        <taxon>eudicotyledons</taxon>
        <taxon>Gunneridae</taxon>
        <taxon>Pentapetalae</taxon>
        <taxon>asterids</taxon>
        <taxon>campanulids</taxon>
        <taxon>Asterales</taxon>
        <taxon>Asteraceae</taxon>
        <taxon>Cichorioideae</taxon>
        <taxon>Cichorieae</taxon>
        <taxon>Lactucinae</taxon>
        <taxon>Lactuca</taxon>
    </lineage>
</organism>
<protein>
    <recommendedName>
        <fullName evidence="5">BHLH domain-containing protein</fullName>
    </recommendedName>
</protein>
<dbReference type="InterPro" id="IPR036638">
    <property type="entry name" value="HLH_DNA-bd_sf"/>
</dbReference>
<feature type="domain" description="BHLH" evidence="5">
    <location>
        <begin position="133"/>
        <end position="183"/>
    </location>
</feature>
<dbReference type="AlphaFoldDB" id="A0A9R1VLG5"/>
<accession>A0A9R1VLG5</accession>
<sequence length="289" mass="32247">MIPLFQIDEICPVFRKACLDTFGEHVVQCRELHGFKFLHDVVRDVFFDVCRCAGISVKKEASVNFLTNPYDGRSTLRPTDILVFGWEGGKHTCVDLIGVSPPVGLKSEGFIAGHATLKAAACKVAKHKNDVYKINMCLYPLNLLRRIKISEKLRQLQEVVPSMNKKTSVADILGLTLDYIKELHSEAEGPNRKRKGAAVTIGRDDTMENSKKPSNKATHENTVTIGNGFAPILNQEKEHLVKIEKNQDIDSATGIKEPDLVEFSSLRQTTMDLDPYKDAVAEIVSAKRR</sequence>
<dbReference type="GO" id="GO:0005634">
    <property type="term" value="C:nucleus"/>
    <property type="evidence" value="ECO:0007669"/>
    <property type="project" value="UniProtKB-SubCell"/>
</dbReference>
<dbReference type="EMBL" id="NBSK02000005">
    <property type="protein sequence ID" value="KAJ0206813.1"/>
    <property type="molecule type" value="Genomic_DNA"/>
</dbReference>
<dbReference type="PROSITE" id="PS50888">
    <property type="entry name" value="BHLH"/>
    <property type="match status" value="1"/>
</dbReference>
<name>A0A9R1VLG5_LACSA</name>
<evidence type="ECO:0000259" key="5">
    <source>
        <dbReference type="PROSITE" id="PS50888"/>
    </source>
</evidence>
<keyword evidence="7" id="KW-1185">Reference proteome</keyword>
<keyword evidence="3" id="KW-0804">Transcription</keyword>
<keyword evidence="2" id="KW-0805">Transcription regulation</keyword>
<keyword evidence="4" id="KW-0539">Nucleus</keyword>
<dbReference type="SMART" id="SM00353">
    <property type="entry name" value="HLH"/>
    <property type="match status" value="1"/>
</dbReference>
<dbReference type="GO" id="GO:0046983">
    <property type="term" value="F:protein dimerization activity"/>
    <property type="evidence" value="ECO:0007669"/>
    <property type="project" value="InterPro"/>
</dbReference>
<comment type="subcellular location">
    <subcellularLocation>
        <location evidence="1">Nucleus</location>
    </subcellularLocation>
</comment>
<comment type="caution">
    <text evidence="6">The sequence shown here is derived from an EMBL/GenBank/DDBJ whole genome shotgun (WGS) entry which is preliminary data.</text>
</comment>
<dbReference type="Gene3D" id="4.10.280.10">
    <property type="entry name" value="Helix-loop-helix DNA-binding domain"/>
    <property type="match status" value="1"/>
</dbReference>
<dbReference type="PANTHER" id="PTHR48462:SF1">
    <property type="entry name" value="PROTEIN, PUTATIVE-RELATED"/>
    <property type="match status" value="1"/>
</dbReference>
<dbReference type="InterPro" id="IPR045239">
    <property type="entry name" value="bHLH95_bHLH"/>
</dbReference>
<dbReference type="Proteomes" id="UP000235145">
    <property type="component" value="Unassembled WGS sequence"/>
</dbReference>
<dbReference type="CDD" id="cd11393">
    <property type="entry name" value="bHLH_AtbHLH_like"/>
    <property type="match status" value="1"/>
</dbReference>
<evidence type="ECO:0000256" key="2">
    <source>
        <dbReference type="ARBA" id="ARBA00023015"/>
    </source>
</evidence>